<dbReference type="EMBL" id="SOGJ01000011">
    <property type="protein sequence ID" value="TFD00284.1"/>
    <property type="molecule type" value="Genomic_DNA"/>
</dbReference>
<name>A0ABY2J5S6_9MICO</name>
<comment type="caution">
    <text evidence="1">The sequence shown here is derived from an EMBL/GenBank/DDBJ whole genome shotgun (WGS) entry which is preliminary data.</text>
</comment>
<reference evidence="1 2" key="1">
    <citation type="submission" date="2019-03" db="EMBL/GenBank/DDBJ databases">
        <title>Genomics of glacier-inhabiting Cryobacterium strains.</title>
        <authorList>
            <person name="Liu Q."/>
            <person name="Xin Y.-H."/>
        </authorList>
    </citation>
    <scope>NUCLEOTIDE SEQUENCE [LARGE SCALE GENOMIC DNA]</scope>
    <source>
        <strain evidence="1 2">TMT4-23</strain>
    </source>
</reference>
<keyword evidence="2" id="KW-1185">Reference proteome</keyword>
<gene>
    <name evidence="1" type="ORF">E3O65_04010</name>
</gene>
<dbReference type="Proteomes" id="UP000298355">
    <property type="component" value="Unassembled WGS sequence"/>
</dbReference>
<evidence type="ECO:0000313" key="2">
    <source>
        <dbReference type="Proteomes" id="UP000298355"/>
    </source>
</evidence>
<evidence type="ECO:0000313" key="1">
    <source>
        <dbReference type="EMBL" id="TFD00284.1"/>
    </source>
</evidence>
<accession>A0ABY2J5S6</accession>
<protein>
    <recommendedName>
        <fullName evidence="3">DUF4258 domain-containing protein</fullName>
    </recommendedName>
</protein>
<organism evidence="1 2">
    <name type="scientific">Cryobacterium breve</name>
    <dbReference type="NCBI Taxonomy" id="1259258"/>
    <lineage>
        <taxon>Bacteria</taxon>
        <taxon>Bacillati</taxon>
        <taxon>Actinomycetota</taxon>
        <taxon>Actinomycetes</taxon>
        <taxon>Micrococcales</taxon>
        <taxon>Microbacteriaceae</taxon>
        <taxon>Cryobacterium</taxon>
    </lineage>
</organism>
<sequence length="64" mass="7402">MRAESSGLTADEVLKWARRMRDQDDEAGTAVREKQPRDDRCIKVYRINSRTVRLNGLFAPEHGE</sequence>
<proteinExistence type="predicted"/>
<dbReference type="RefSeq" id="WP_134362445.1">
    <property type="nucleotide sequence ID" value="NZ_SOGJ01000011.1"/>
</dbReference>
<evidence type="ECO:0008006" key="3">
    <source>
        <dbReference type="Google" id="ProtNLM"/>
    </source>
</evidence>